<feature type="transmembrane region" description="Helical" evidence="5">
    <location>
        <begin position="207"/>
        <end position="231"/>
    </location>
</feature>
<dbReference type="InterPro" id="IPR044878">
    <property type="entry name" value="UbiA_sf"/>
</dbReference>
<reference evidence="6 7" key="1">
    <citation type="journal article" date="2014" name="Int. J. Syst. Evol. Microbiol.">
        <title>Complete genome sequence of Corynebacterium casei LMG S-19264T (=DSM 44701T), isolated from a smear-ripened cheese.</title>
        <authorList>
            <consortium name="US DOE Joint Genome Institute (JGI-PGF)"/>
            <person name="Walter F."/>
            <person name="Albersmeier A."/>
            <person name="Kalinowski J."/>
            <person name="Ruckert C."/>
        </authorList>
    </citation>
    <scope>NUCLEOTIDE SEQUENCE [LARGE SCALE GENOMIC DNA]</scope>
    <source>
        <strain evidence="6 7">KCTC 19473</strain>
    </source>
</reference>
<dbReference type="Pfam" id="PF01040">
    <property type="entry name" value="UbiA"/>
    <property type="match status" value="1"/>
</dbReference>
<dbReference type="GO" id="GO:0016757">
    <property type="term" value="F:glycosyltransferase activity"/>
    <property type="evidence" value="ECO:0007669"/>
    <property type="project" value="UniProtKB-KW"/>
</dbReference>
<keyword evidence="6" id="KW-0328">Glycosyltransferase</keyword>
<dbReference type="Proteomes" id="UP000654947">
    <property type="component" value="Unassembled WGS sequence"/>
</dbReference>
<name>A0A918XAP2_9ACTN</name>
<keyword evidence="7" id="KW-1185">Reference proteome</keyword>
<evidence type="ECO:0000256" key="1">
    <source>
        <dbReference type="ARBA" id="ARBA00004141"/>
    </source>
</evidence>
<dbReference type="EMBL" id="BMXL01000006">
    <property type="protein sequence ID" value="GHD22695.1"/>
    <property type="molecule type" value="Genomic_DNA"/>
</dbReference>
<proteinExistence type="predicted"/>
<evidence type="ECO:0000313" key="6">
    <source>
        <dbReference type="EMBL" id="GHD22695.1"/>
    </source>
</evidence>
<dbReference type="CDD" id="cd13963">
    <property type="entry name" value="PT_UbiA_2"/>
    <property type="match status" value="1"/>
</dbReference>
<sequence>MPGRPPSATTARITVPSALLRACRPRQWPKNLLVLAAPAAAGALSEPSAWFVCGAVVALFCLAASGTYLLNDVRDVESDRAHERKRRRPVASGALPLPLALVAGAAMTVTAPLSSLLLGDPVLTAIITGYVALTAAYTFLLKNIVLVDLVSVAGCHILRAAAGAAAVGVPMSGWFVLVVAMGALLLVSGKREAEHRGSTPVRRTLGVYTASFLTGLRIAVSAVLVVTYCLWALSQSPWHAASAVPLFACTLRYNMLVDRGAGEEPEEIALRDRPLQTALVVLIALVGMGIYP</sequence>
<accession>A0A918XAP2</accession>
<dbReference type="GO" id="GO:0016765">
    <property type="term" value="F:transferase activity, transferring alkyl or aryl (other than methyl) groups"/>
    <property type="evidence" value="ECO:0007669"/>
    <property type="project" value="InterPro"/>
</dbReference>
<evidence type="ECO:0000256" key="4">
    <source>
        <dbReference type="ARBA" id="ARBA00023136"/>
    </source>
</evidence>
<keyword evidence="2 5" id="KW-0812">Transmembrane</keyword>
<dbReference type="GO" id="GO:0016020">
    <property type="term" value="C:membrane"/>
    <property type="evidence" value="ECO:0007669"/>
    <property type="project" value="UniProtKB-SubCell"/>
</dbReference>
<dbReference type="AlphaFoldDB" id="A0A918XAP2"/>
<dbReference type="RefSeq" id="WP_193517730.1">
    <property type="nucleotide sequence ID" value="NZ_BMXL01000006.1"/>
</dbReference>
<evidence type="ECO:0000313" key="7">
    <source>
        <dbReference type="Proteomes" id="UP000654947"/>
    </source>
</evidence>
<evidence type="ECO:0000256" key="5">
    <source>
        <dbReference type="SAM" id="Phobius"/>
    </source>
</evidence>
<dbReference type="Gene3D" id="1.10.357.140">
    <property type="entry name" value="UbiA prenyltransferase"/>
    <property type="match status" value="1"/>
</dbReference>
<feature type="transmembrane region" description="Helical" evidence="5">
    <location>
        <begin position="49"/>
        <end position="70"/>
    </location>
</feature>
<dbReference type="NCBIfam" id="NF008978">
    <property type="entry name" value="PRK12324.1-4"/>
    <property type="match status" value="1"/>
</dbReference>
<feature type="transmembrane region" description="Helical" evidence="5">
    <location>
        <begin position="161"/>
        <end position="187"/>
    </location>
</feature>
<comment type="subcellular location">
    <subcellularLocation>
        <location evidence="1">Membrane</location>
        <topology evidence="1">Multi-pass membrane protein</topology>
    </subcellularLocation>
</comment>
<gene>
    <name evidence="6" type="ORF">GCM10007147_17290</name>
</gene>
<evidence type="ECO:0000256" key="2">
    <source>
        <dbReference type="ARBA" id="ARBA00022692"/>
    </source>
</evidence>
<keyword evidence="4 5" id="KW-0472">Membrane</keyword>
<evidence type="ECO:0000256" key="3">
    <source>
        <dbReference type="ARBA" id="ARBA00022989"/>
    </source>
</evidence>
<feature type="transmembrane region" description="Helical" evidence="5">
    <location>
        <begin position="122"/>
        <end position="140"/>
    </location>
</feature>
<keyword evidence="6" id="KW-0808">Transferase</keyword>
<organism evidence="6 7">
    <name type="scientific">Nocardiopsis kunsanensis</name>
    <dbReference type="NCBI Taxonomy" id="141693"/>
    <lineage>
        <taxon>Bacteria</taxon>
        <taxon>Bacillati</taxon>
        <taxon>Actinomycetota</taxon>
        <taxon>Actinomycetes</taxon>
        <taxon>Streptosporangiales</taxon>
        <taxon>Nocardiopsidaceae</taxon>
        <taxon>Nocardiopsis</taxon>
    </lineage>
</organism>
<comment type="caution">
    <text evidence="6">The sequence shown here is derived from an EMBL/GenBank/DDBJ whole genome shotgun (WGS) entry which is preliminary data.</text>
</comment>
<keyword evidence="3 5" id="KW-1133">Transmembrane helix</keyword>
<protein>
    <submittedName>
        <fullName evidence="6">Decaprenyl-phosphate phosphoribosyltransferase</fullName>
    </submittedName>
</protein>
<dbReference type="InterPro" id="IPR000537">
    <property type="entry name" value="UbiA_prenyltransferase"/>
</dbReference>
<feature type="transmembrane region" description="Helical" evidence="5">
    <location>
        <begin position="90"/>
        <end position="110"/>
    </location>
</feature>